<dbReference type="Proteomes" id="UP001604336">
    <property type="component" value="Unassembled WGS sequence"/>
</dbReference>
<comment type="caution">
    <text evidence="3">The sequence shown here is derived from an EMBL/GenBank/DDBJ whole genome shotgun (WGS) entry which is preliminary data.</text>
</comment>
<proteinExistence type="predicted"/>
<feature type="domain" description="FAR1" evidence="2">
    <location>
        <begin position="34"/>
        <end position="124"/>
    </location>
</feature>
<evidence type="ECO:0000259" key="2">
    <source>
        <dbReference type="Pfam" id="PF03101"/>
    </source>
</evidence>
<dbReference type="PANTHER" id="PTHR46328:SF27">
    <property type="entry name" value="OS12G0287500 PROTEIN"/>
    <property type="match status" value="1"/>
</dbReference>
<dbReference type="AlphaFoldDB" id="A0ABD1QKI2"/>
<protein>
    <submittedName>
        <fullName evidence="3">Far-red impaired responsive (FAR1) family protein</fullName>
    </submittedName>
</protein>
<evidence type="ECO:0000313" key="4">
    <source>
        <dbReference type="Proteomes" id="UP001604336"/>
    </source>
</evidence>
<dbReference type="PANTHER" id="PTHR46328">
    <property type="entry name" value="FAR-RED IMPAIRED RESPONSIVE (FAR1) FAMILY PROTEIN-RELATED"/>
    <property type="match status" value="1"/>
</dbReference>
<organism evidence="3 4">
    <name type="scientific">Abeliophyllum distichum</name>
    <dbReference type="NCBI Taxonomy" id="126358"/>
    <lineage>
        <taxon>Eukaryota</taxon>
        <taxon>Viridiplantae</taxon>
        <taxon>Streptophyta</taxon>
        <taxon>Embryophyta</taxon>
        <taxon>Tracheophyta</taxon>
        <taxon>Spermatophyta</taxon>
        <taxon>Magnoliopsida</taxon>
        <taxon>eudicotyledons</taxon>
        <taxon>Gunneridae</taxon>
        <taxon>Pentapetalae</taxon>
        <taxon>asterids</taxon>
        <taxon>lamiids</taxon>
        <taxon>Lamiales</taxon>
        <taxon>Oleaceae</taxon>
        <taxon>Forsythieae</taxon>
        <taxon>Abeliophyllum</taxon>
    </lineage>
</organism>
<feature type="region of interest" description="Disordered" evidence="1">
    <location>
        <begin position="76"/>
        <end position="95"/>
    </location>
</feature>
<sequence>MESGSGDNVYVPQVAEHSIPTIGQEFPSHEAAYTFYNQYPREAGFSARIENSKKNKVTNEIYWKLFVCSKERQPDDTYQRKHKDSVPRAGERKRGQTRVGCLDRLAVVKQQTGQIWIVKKFVEEPTTIPVAGKKLAPWYHPPTTEVLLENLRSLSGFHGNLRATSVLLLRDHRSLWNHPLFSDVA</sequence>
<keyword evidence="4" id="KW-1185">Reference proteome</keyword>
<evidence type="ECO:0000256" key="1">
    <source>
        <dbReference type="SAM" id="MobiDB-lite"/>
    </source>
</evidence>
<dbReference type="InterPro" id="IPR004330">
    <property type="entry name" value="FAR1_DNA_bnd_dom"/>
</dbReference>
<evidence type="ECO:0000313" key="3">
    <source>
        <dbReference type="EMBL" id="KAL2476727.1"/>
    </source>
</evidence>
<gene>
    <name evidence="3" type="ORF">Adt_37463</name>
</gene>
<reference evidence="4" key="1">
    <citation type="submission" date="2024-07" db="EMBL/GenBank/DDBJ databases">
        <title>Two chromosome-level genome assemblies of Korean endemic species Abeliophyllum distichum and Forsythia ovata (Oleaceae).</title>
        <authorList>
            <person name="Jang H."/>
        </authorList>
    </citation>
    <scope>NUCLEOTIDE SEQUENCE [LARGE SCALE GENOMIC DNA]</scope>
</reference>
<accession>A0ABD1QKI2</accession>
<feature type="compositionally biased region" description="Basic and acidic residues" evidence="1">
    <location>
        <begin position="76"/>
        <end position="94"/>
    </location>
</feature>
<name>A0ABD1QKI2_9LAMI</name>
<dbReference type="Pfam" id="PF03101">
    <property type="entry name" value="FAR1"/>
    <property type="match status" value="1"/>
</dbReference>
<dbReference type="EMBL" id="JBFOLK010000011">
    <property type="protein sequence ID" value="KAL2476727.1"/>
    <property type="molecule type" value="Genomic_DNA"/>
</dbReference>